<dbReference type="Gene3D" id="3.20.110.10">
    <property type="entry name" value="Glycoside hydrolase 38, N terminal domain"/>
    <property type="match status" value="1"/>
</dbReference>
<dbReference type="CDD" id="cd10810">
    <property type="entry name" value="GH38N_AMII_LAM_like"/>
    <property type="match status" value="1"/>
</dbReference>
<name>A0ABD1YFH4_9MARC</name>
<dbReference type="InterPro" id="IPR000602">
    <property type="entry name" value="Glyco_hydro_38_N"/>
</dbReference>
<dbReference type="PANTHER" id="PTHR11607:SF3">
    <property type="entry name" value="LYSOSOMAL ALPHA-MANNOSIDASE"/>
    <property type="match status" value="1"/>
</dbReference>
<dbReference type="Pfam" id="PF01074">
    <property type="entry name" value="Glyco_hydro_38N"/>
    <property type="match status" value="1"/>
</dbReference>
<accession>A0ABD1YFH4</accession>
<feature type="region of interest" description="Disordered" evidence="1">
    <location>
        <begin position="265"/>
        <end position="293"/>
    </location>
</feature>
<comment type="caution">
    <text evidence="3">The sequence shown here is derived from an EMBL/GenBank/DDBJ whole genome shotgun (WGS) entry which is preliminary data.</text>
</comment>
<dbReference type="InterPro" id="IPR050843">
    <property type="entry name" value="Glycosyl_Hydrlase_38"/>
</dbReference>
<dbReference type="SUPFAM" id="SSF88713">
    <property type="entry name" value="Glycoside hydrolase/deacetylase"/>
    <property type="match status" value="1"/>
</dbReference>
<dbReference type="AlphaFoldDB" id="A0ABD1YFH4"/>
<protein>
    <recommendedName>
        <fullName evidence="2">Glycoside hydrolase family 38 N-terminal domain-containing protein</fullName>
    </recommendedName>
</protein>
<gene>
    <name evidence="3" type="ORF">R1flu_014222</name>
</gene>
<dbReference type="EMBL" id="JBHFFA010000004">
    <property type="protein sequence ID" value="KAL2629536.1"/>
    <property type="molecule type" value="Genomic_DNA"/>
</dbReference>
<evidence type="ECO:0000313" key="3">
    <source>
        <dbReference type="EMBL" id="KAL2629536.1"/>
    </source>
</evidence>
<evidence type="ECO:0000256" key="1">
    <source>
        <dbReference type="SAM" id="MobiDB-lite"/>
    </source>
</evidence>
<dbReference type="PANTHER" id="PTHR11607">
    <property type="entry name" value="ALPHA-MANNOSIDASE"/>
    <property type="match status" value="1"/>
</dbReference>
<evidence type="ECO:0000259" key="2">
    <source>
        <dbReference type="Pfam" id="PF01074"/>
    </source>
</evidence>
<proteinExistence type="predicted"/>
<dbReference type="InterPro" id="IPR027291">
    <property type="entry name" value="Glyco_hydro_38_N_sf"/>
</dbReference>
<organism evidence="3 4">
    <name type="scientific">Riccia fluitans</name>
    <dbReference type="NCBI Taxonomy" id="41844"/>
    <lineage>
        <taxon>Eukaryota</taxon>
        <taxon>Viridiplantae</taxon>
        <taxon>Streptophyta</taxon>
        <taxon>Embryophyta</taxon>
        <taxon>Marchantiophyta</taxon>
        <taxon>Marchantiopsida</taxon>
        <taxon>Marchantiidae</taxon>
        <taxon>Marchantiales</taxon>
        <taxon>Ricciaceae</taxon>
        <taxon>Riccia</taxon>
    </lineage>
</organism>
<keyword evidence="4" id="KW-1185">Reference proteome</keyword>
<sequence length="359" mass="41080">MYTRRVAAVQYIIGSVIDSLLKNPNRRVIYVEQAFFQRWWRVQTKQMQKKVKKLVESGQLEFINGGWCMHDEATTHYVDMIDQTTLGHRYIKKQFDVVPRIGWQIDPFGHSAVQGYLLGAEVGFDAVFFGRADYQDKLQRQKTRTMEFIWRGSKSLGSSAQIFGGLLGHHDSAPEEFRFDTKSTAPVIQDDPLLYDYNVEERVELFVKLAREQAAQFRTNHIMWTMGEDFAYEYAETWFKQMDKLVHYGNKDFSNRALQFRRTLAQRPQHGQSSDPSPTPSHPGGRTCPSSGAQDMGGSTVLISLQHLPSNYYSTDILHRETQGTRASSVMEANSAIVRLALFVAEPASRPSGHLRMIL</sequence>
<dbReference type="Proteomes" id="UP001605036">
    <property type="component" value="Unassembled WGS sequence"/>
</dbReference>
<evidence type="ECO:0000313" key="4">
    <source>
        <dbReference type="Proteomes" id="UP001605036"/>
    </source>
</evidence>
<dbReference type="FunFam" id="3.20.110.10:FF:000001">
    <property type="entry name" value="Alpha-mannosidase"/>
    <property type="match status" value="1"/>
</dbReference>
<dbReference type="InterPro" id="IPR011330">
    <property type="entry name" value="Glyco_hydro/deAcase_b/a-brl"/>
</dbReference>
<reference evidence="3 4" key="1">
    <citation type="submission" date="2024-09" db="EMBL/GenBank/DDBJ databases">
        <title>Chromosome-scale assembly of Riccia fluitans.</title>
        <authorList>
            <person name="Paukszto L."/>
            <person name="Sawicki J."/>
            <person name="Karawczyk K."/>
            <person name="Piernik-Szablinska J."/>
            <person name="Szczecinska M."/>
            <person name="Mazdziarz M."/>
        </authorList>
    </citation>
    <scope>NUCLEOTIDE SEQUENCE [LARGE SCALE GENOMIC DNA]</scope>
    <source>
        <strain evidence="3">Rf_01</strain>
        <tissue evidence="3">Aerial parts of the thallus</tissue>
    </source>
</reference>
<feature type="domain" description="Glycoside hydrolase family 38 N-terminal" evidence="2">
    <location>
        <begin position="7"/>
        <end position="253"/>
    </location>
</feature>